<dbReference type="SUPFAM" id="SSF53850">
    <property type="entry name" value="Periplasmic binding protein-like II"/>
    <property type="match status" value="1"/>
</dbReference>
<evidence type="ECO:0000313" key="8">
    <source>
        <dbReference type="Proteomes" id="UP001556709"/>
    </source>
</evidence>
<dbReference type="Gene3D" id="3.40.190.10">
    <property type="entry name" value="Periplasmic binding protein-like II"/>
    <property type="match status" value="2"/>
</dbReference>
<reference evidence="7 8" key="1">
    <citation type="submission" date="2024-02" db="EMBL/GenBank/DDBJ databases">
        <title>New especies of Spiribacter isolated from saline water.</title>
        <authorList>
            <person name="Leon M.J."/>
            <person name="De La Haba R."/>
            <person name="Sanchez-Porro C."/>
            <person name="Ventosa A."/>
        </authorList>
    </citation>
    <scope>NUCLEOTIDE SEQUENCE [LARGE SCALE GENOMIC DNA]</scope>
    <source>
        <strain evidence="8">ag22IC6-390</strain>
    </source>
</reference>
<dbReference type="RefSeq" id="WP_367959229.1">
    <property type="nucleotide sequence ID" value="NZ_JBAKFH010000001.1"/>
</dbReference>
<dbReference type="Pfam" id="PF03466">
    <property type="entry name" value="LysR_substrate"/>
    <property type="match status" value="1"/>
</dbReference>
<accession>A0ABV3TCU4</accession>
<protein>
    <submittedName>
        <fullName evidence="7">LysR substrate-binding domain-containing protein</fullName>
    </submittedName>
</protein>
<evidence type="ECO:0000259" key="6">
    <source>
        <dbReference type="PROSITE" id="PS50931"/>
    </source>
</evidence>
<keyword evidence="3" id="KW-0238">DNA-binding</keyword>
<sequence length="310" mass="34341">MIQVNFRDLRYLVAVADHQHFGRAAAACYVSQPTLSTQIKKLEDYLEVQLVERTSKKVLVTPIGRVVTERARQILAEVDDLVHVARAAGDPMSGELRLGIIPTLGPYLIPHLFPVLRERYPKLRVLLHEERTSGLTQRLQEGTLDAAIMGAPVPDEGLIAQSLFREPFEVAMPADHPLARQRKIRRADLDAAPMLLLEEGHCMRDQALDFCSRVGAQQQQDFRATSLETLRQMVASGAGVTLLPALAVDPPGTATEGLVVRRFAGEPPVRELAIYRRRGCAREPVINALADLIRELPPVRDLPDTLPRAG</sequence>
<keyword evidence="5" id="KW-0804">Transcription</keyword>
<comment type="similarity">
    <text evidence="1">Belongs to the LysR transcriptional regulatory family.</text>
</comment>
<dbReference type="CDD" id="cd08411">
    <property type="entry name" value="PBP2_OxyR"/>
    <property type="match status" value="1"/>
</dbReference>
<dbReference type="InterPro" id="IPR036390">
    <property type="entry name" value="WH_DNA-bd_sf"/>
</dbReference>
<proteinExistence type="inferred from homology"/>
<dbReference type="PROSITE" id="PS50931">
    <property type="entry name" value="HTH_LYSR"/>
    <property type="match status" value="1"/>
</dbReference>
<dbReference type="PANTHER" id="PTHR30346">
    <property type="entry name" value="TRANSCRIPTIONAL DUAL REGULATOR HCAR-RELATED"/>
    <property type="match status" value="1"/>
</dbReference>
<dbReference type="SUPFAM" id="SSF46785">
    <property type="entry name" value="Winged helix' DNA-binding domain"/>
    <property type="match status" value="1"/>
</dbReference>
<dbReference type="EMBL" id="JBAKFM010000003">
    <property type="protein sequence ID" value="MEX0469454.1"/>
    <property type="molecule type" value="Genomic_DNA"/>
</dbReference>
<dbReference type="InterPro" id="IPR036388">
    <property type="entry name" value="WH-like_DNA-bd_sf"/>
</dbReference>
<name>A0ABV3TCU4_9GAMM</name>
<dbReference type="Gene3D" id="1.10.10.10">
    <property type="entry name" value="Winged helix-like DNA-binding domain superfamily/Winged helix DNA-binding domain"/>
    <property type="match status" value="1"/>
</dbReference>
<keyword evidence="4" id="KW-0010">Activator</keyword>
<dbReference type="PANTHER" id="PTHR30346:SF26">
    <property type="entry name" value="HYDROGEN PEROXIDE-INDUCIBLE GENES ACTIVATOR"/>
    <property type="match status" value="1"/>
</dbReference>
<comment type="caution">
    <text evidence="7">The sequence shown here is derived from an EMBL/GenBank/DDBJ whole genome shotgun (WGS) entry which is preliminary data.</text>
</comment>
<keyword evidence="2" id="KW-0805">Transcription regulation</keyword>
<evidence type="ECO:0000256" key="1">
    <source>
        <dbReference type="ARBA" id="ARBA00009437"/>
    </source>
</evidence>
<dbReference type="Pfam" id="PF00126">
    <property type="entry name" value="HTH_1"/>
    <property type="match status" value="1"/>
</dbReference>
<dbReference type="PRINTS" id="PR00039">
    <property type="entry name" value="HTHLYSR"/>
</dbReference>
<evidence type="ECO:0000313" key="7">
    <source>
        <dbReference type="EMBL" id="MEX0469454.1"/>
    </source>
</evidence>
<feature type="domain" description="HTH lysR-type" evidence="6">
    <location>
        <begin position="4"/>
        <end position="61"/>
    </location>
</feature>
<evidence type="ECO:0000256" key="5">
    <source>
        <dbReference type="ARBA" id="ARBA00023163"/>
    </source>
</evidence>
<dbReference type="InterPro" id="IPR000847">
    <property type="entry name" value="LysR_HTH_N"/>
</dbReference>
<evidence type="ECO:0000256" key="4">
    <source>
        <dbReference type="ARBA" id="ARBA00023159"/>
    </source>
</evidence>
<gene>
    <name evidence="7" type="ORF">V6X73_06930</name>
</gene>
<keyword evidence="8" id="KW-1185">Reference proteome</keyword>
<dbReference type="Proteomes" id="UP001556709">
    <property type="component" value="Unassembled WGS sequence"/>
</dbReference>
<organism evidence="7 8">
    <name type="scientific">Spiribacter pallidus</name>
    <dbReference type="NCBI Taxonomy" id="1987936"/>
    <lineage>
        <taxon>Bacteria</taxon>
        <taxon>Pseudomonadati</taxon>
        <taxon>Pseudomonadota</taxon>
        <taxon>Gammaproteobacteria</taxon>
        <taxon>Chromatiales</taxon>
        <taxon>Ectothiorhodospiraceae</taxon>
        <taxon>Spiribacter</taxon>
    </lineage>
</organism>
<evidence type="ECO:0000256" key="2">
    <source>
        <dbReference type="ARBA" id="ARBA00023015"/>
    </source>
</evidence>
<evidence type="ECO:0000256" key="3">
    <source>
        <dbReference type="ARBA" id="ARBA00023125"/>
    </source>
</evidence>
<dbReference type="InterPro" id="IPR005119">
    <property type="entry name" value="LysR_subst-bd"/>
</dbReference>